<reference evidence="2" key="1">
    <citation type="submission" date="2021-06" db="EMBL/GenBank/DDBJ databases">
        <authorList>
            <person name="Kallberg Y."/>
            <person name="Tangrot J."/>
            <person name="Rosling A."/>
        </authorList>
    </citation>
    <scope>NUCLEOTIDE SEQUENCE</scope>
    <source>
        <strain evidence="2">MA453B</strain>
    </source>
</reference>
<feature type="region of interest" description="Disordered" evidence="1">
    <location>
        <begin position="1"/>
        <end position="119"/>
    </location>
</feature>
<keyword evidence="3" id="KW-1185">Reference proteome</keyword>
<sequence>MKPKKESTAQYQRNENSPNLPPGTNNMKSKTPAITKTVLTNNTTEINEITLTKTNKQNSSNETTKNDKSSYSTNSDTCSRNDDENSKSGVTSNGDNIMAIPGTTTPTRLATHKSKKKAQ</sequence>
<dbReference type="Proteomes" id="UP000789405">
    <property type="component" value="Unassembled WGS sequence"/>
</dbReference>
<gene>
    <name evidence="2" type="ORF">DERYTH_LOCUS3278</name>
</gene>
<feature type="compositionally biased region" description="Polar residues" evidence="1">
    <location>
        <begin position="8"/>
        <end position="34"/>
    </location>
</feature>
<evidence type="ECO:0000313" key="3">
    <source>
        <dbReference type="Proteomes" id="UP000789405"/>
    </source>
</evidence>
<feature type="compositionally biased region" description="Polar residues" evidence="1">
    <location>
        <begin position="56"/>
        <end position="78"/>
    </location>
</feature>
<organism evidence="2 3">
    <name type="scientific">Dentiscutata erythropus</name>
    <dbReference type="NCBI Taxonomy" id="1348616"/>
    <lineage>
        <taxon>Eukaryota</taxon>
        <taxon>Fungi</taxon>
        <taxon>Fungi incertae sedis</taxon>
        <taxon>Mucoromycota</taxon>
        <taxon>Glomeromycotina</taxon>
        <taxon>Glomeromycetes</taxon>
        <taxon>Diversisporales</taxon>
        <taxon>Gigasporaceae</taxon>
        <taxon>Dentiscutata</taxon>
    </lineage>
</organism>
<protein>
    <submittedName>
        <fullName evidence="2">9584_t:CDS:1</fullName>
    </submittedName>
</protein>
<feature type="compositionally biased region" description="Low complexity" evidence="1">
    <location>
        <begin position="37"/>
        <end position="55"/>
    </location>
</feature>
<dbReference type="AlphaFoldDB" id="A0A9N8ZVR7"/>
<dbReference type="EMBL" id="CAJVPY010001134">
    <property type="protein sequence ID" value="CAG8508793.1"/>
    <property type="molecule type" value="Genomic_DNA"/>
</dbReference>
<evidence type="ECO:0000313" key="2">
    <source>
        <dbReference type="EMBL" id="CAG8508793.1"/>
    </source>
</evidence>
<accession>A0A9N8ZVR7</accession>
<evidence type="ECO:0000256" key="1">
    <source>
        <dbReference type="SAM" id="MobiDB-lite"/>
    </source>
</evidence>
<name>A0A9N8ZVR7_9GLOM</name>
<comment type="caution">
    <text evidence="2">The sequence shown here is derived from an EMBL/GenBank/DDBJ whole genome shotgun (WGS) entry which is preliminary data.</text>
</comment>
<proteinExistence type="predicted"/>
<feature type="compositionally biased region" description="Basic residues" evidence="1">
    <location>
        <begin position="110"/>
        <end position="119"/>
    </location>
</feature>